<evidence type="ECO:0000256" key="5">
    <source>
        <dbReference type="ARBA" id="ARBA00022807"/>
    </source>
</evidence>
<evidence type="ECO:0000256" key="2">
    <source>
        <dbReference type="ARBA" id="ARBA00022670"/>
    </source>
</evidence>
<dbReference type="SUPFAM" id="SSF54001">
    <property type="entry name" value="Cysteine proteinases"/>
    <property type="match status" value="1"/>
</dbReference>
<feature type="region of interest" description="Disordered" evidence="6">
    <location>
        <begin position="32"/>
        <end position="67"/>
    </location>
</feature>
<evidence type="ECO:0000256" key="1">
    <source>
        <dbReference type="ARBA" id="ARBA00007074"/>
    </source>
</evidence>
<dbReference type="Pfam" id="PF00877">
    <property type="entry name" value="NLPC_P60"/>
    <property type="match status" value="1"/>
</dbReference>
<dbReference type="Gene3D" id="3.90.1720.10">
    <property type="entry name" value="endopeptidase domain like (from Nostoc punctiforme)"/>
    <property type="match status" value="1"/>
</dbReference>
<feature type="compositionally biased region" description="Basic and acidic residues" evidence="6">
    <location>
        <begin position="38"/>
        <end position="67"/>
    </location>
</feature>
<evidence type="ECO:0000259" key="7">
    <source>
        <dbReference type="PROSITE" id="PS51935"/>
    </source>
</evidence>
<dbReference type="InterPro" id="IPR057309">
    <property type="entry name" value="PcsB_CC"/>
</dbReference>
<organism evidence="8">
    <name type="scientific">Enterocloster bolteae</name>
    <dbReference type="NCBI Taxonomy" id="208479"/>
    <lineage>
        <taxon>Bacteria</taxon>
        <taxon>Bacillati</taxon>
        <taxon>Bacillota</taxon>
        <taxon>Clostridia</taxon>
        <taxon>Lachnospirales</taxon>
        <taxon>Lachnospiraceae</taxon>
        <taxon>Enterocloster</taxon>
    </lineage>
</organism>
<dbReference type="InterPro" id="IPR038765">
    <property type="entry name" value="Papain-like_cys_pep_sf"/>
</dbReference>
<sequence length="446" mass="49765">MGINGNRGRQRKAILILAVLVLAVQAPLPGRASPVTRAEQERRRAEEEKSRAESEAQQLEEKLGQSRQKEQALEEELVRLLALKDILESDMEELKTQIQGADRDYRQAEEKRQRQYDILKKRIQFLYEEGDITYLDILLKAKNIGDVVSQTEYFRQLYEYDQEIIQRYEKLKQEAAGKKELLEEKQSQLEVMEEENESQQKELEGFIAARQKESSGFALELEAAQARAAQAAGEVIRKTEEIRILRARQEEERIRQEEERIRQEQERVRQEQESAGQESGAAGREPGAAGREPGGAGREPGGAGQESGSAGTAQDSAGTAGGRSVKSIGGTEFGRNVADYALQFVGNPYVYGGTSLTGGTDCSGYTQSVYRHFGVSIPRTSGEQAGFGREIPYEDMEPGDLVCYSGHVAMYIGGGRIVHASSRKEGIKVSNDPAYRTIVSIRRPWQ</sequence>
<feature type="compositionally biased region" description="Basic and acidic residues" evidence="6">
    <location>
        <begin position="263"/>
        <end position="272"/>
    </location>
</feature>
<keyword evidence="2" id="KW-0645">Protease</keyword>
<evidence type="ECO:0000256" key="4">
    <source>
        <dbReference type="ARBA" id="ARBA00022801"/>
    </source>
</evidence>
<dbReference type="GO" id="GO:0006508">
    <property type="term" value="P:proteolysis"/>
    <property type="evidence" value="ECO:0007669"/>
    <property type="project" value="UniProtKB-KW"/>
</dbReference>
<dbReference type="InterPro" id="IPR051202">
    <property type="entry name" value="Peptidase_C40"/>
</dbReference>
<keyword evidence="4 8" id="KW-0378">Hydrolase</keyword>
<dbReference type="AlphaFoldDB" id="A0A6N2XTJ7"/>
<gene>
    <name evidence="8" type="primary">ykfC_2</name>
    <name evidence="8" type="ORF">CBLFYP116_05741</name>
</gene>
<comment type="similarity">
    <text evidence="1">Belongs to the peptidase C40 family.</text>
</comment>
<feature type="compositionally biased region" description="Polar residues" evidence="6">
    <location>
        <begin position="306"/>
        <end position="317"/>
    </location>
</feature>
<dbReference type="Gene3D" id="6.10.250.3150">
    <property type="match status" value="1"/>
</dbReference>
<dbReference type="RefSeq" id="WP_002577248.1">
    <property type="nucleotide sequence ID" value="NZ_CACRTF010000024.1"/>
</dbReference>
<keyword evidence="5" id="KW-0788">Thiol protease</keyword>
<reference evidence="8" key="1">
    <citation type="submission" date="2019-11" db="EMBL/GenBank/DDBJ databases">
        <authorList>
            <person name="Feng L."/>
        </authorList>
    </citation>
    <scope>NUCLEOTIDE SEQUENCE</scope>
    <source>
        <strain evidence="8">CbolteaeLFYP116</strain>
    </source>
</reference>
<dbReference type="PANTHER" id="PTHR47053:SF1">
    <property type="entry name" value="MUREIN DD-ENDOPEPTIDASE MEPH-RELATED"/>
    <property type="match status" value="1"/>
</dbReference>
<feature type="region of interest" description="Disordered" evidence="6">
    <location>
        <begin position="263"/>
        <end position="324"/>
    </location>
</feature>
<dbReference type="GO" id="GO:0008234">
    <property type="term" value="F:cysteine-type peptidase activity"/>
    <property type="evidence" value="ECO:0007669"/>
    <property type="project" value="UniProtKB-KW"/>
</dbReference>
<protein>
    <submittedName>
        <fullName evidence="8">Gamma-D-glutamyl-L-lysine endopeptidase</fullName>
        <ecNumber evidence="8">3.4.-.-</ecNumber>
    </submittedName>
</protein>
<dbReference type="PROSITE" id="PS51935">
    <property type="entry name" value="NLPC_P60"/>
    <property type="match status" value="1"/>
</dbReference>
<dbReference type="Pfam" id="PF24568">
    <property type="entry name" value="CC_PcsB"/>
    <property type="match status" value="1"/>
</dbReference>
<feature type="compositionally biased region" description="Gly residues" evidence="6">
    <location>
        <begin position="292"/>
        <end position="305"/>
    </location>
</feature>
<proteinExistence type="inferred from homology"/>
<dbReference type="PANTHER" id="PTHR47053">
    <property type="entry name" value="MUREIN DD-ENDOPEPTIDASE MEPH-RELATED"/>
    <property type="match status" value="1"/>
</dbReference>
<dbReference type="EMBL" id="CACRTF010000024">
    <property type="protein sequence ID" value="VYT56880.1"/>
    <property type="molecule type" value="Genomic_DNA"/>
</dbReference>
<evidence type="ECO:0000313" key="8">
    <source>
        <dbReference type="EMBL" id="VYT56880.1"/>
    </source>
</evidence>
<dbReference type="EC" id="3.4.-.-" evidence="8"/>
<accession>A0A6N2XTJ7</accession>
<keyword evidence="3" id="KW-0732">Signal</keyword>
<feature type="compositionally biased region" description="Low complexity" evidence="6">
    <location>
        <begin position="280"/>
        <end position="291"/>
    </location>
</feature>
<dbReference type="InterPro" id="IPR000064">
    <property type="entry name" value="NLP_P60_dom"/>
</dbReference>
<dbReference type="GeneID" id="23115556"/>
<evidence type="ECO:0000256" key="3">
    <source>
        <dbReference type="ARBA" id="ARBA00022729"/>
    </source>
</evidence>
<feature type="domain" description="NlpC/P60" evidence="7">
    <location>
        <begin position="331"/>
        <end position="446"/>
    </location>
</feature>
<name>A0A6N2XTJ7_9FIRM</name>
<evidence type="ECO:0000256" key="6">
    <source>
        <dbReference type="SAM" id="MobiDB-lite"/>
    </source>
</evidence>